<keyword evidence="1" id="KW-0812">Transmembrane</keyword>
<dbReference type="EMBL" id="JH717841">
    <property type="protein sequence ID" value="EWY95887.1"/>
    <property type="molecule type" value="Genomic_DNA"/>
</dbReference>
<keyword evidence="1" id="KW-1133">Transmembrane helix</keyword>
<keyword evidence="1" id="KW-0472">Membrane</keyword>
<dbReference type="OrthoDB" id="10410915at2759"/>
<dbReference type="Proteomes" id="UP000030753">
    <property type="component" value="Unassembled WGS sequence"/>
</dbReference>
<feature type="transmembrane region" description="Helical" evidence="1">
    <location>
        <begin position="12"/>
        <end position="31"/>
    </location>
</feature>
<gene>
    <name evidence="2" type="ORF">FOYG_04792</name>
</gene>
<evidence type="ECO:0000313" key="3">
    <source>
        <dbReference type="Proteomes" id="UP000030753"/>
    </source>
</evidence>
<proteinExistence type="predicted"/>
<reference evidence="2 3" key="1">
    <citation type="submission" date="2011-06" db="EMBL/GenBank/DDBJ databases">
        <title>The Genome Sequence of Fusarium oxysporum FOSC 3-a.</title>
        <authorList>
            <consortium name="The Broad Institute Genome Sequencing Platform"/>
            <person name="Ma L.-J."/>
            <person name="Gale L.R."/>
            <person name="Schwartz D.C."/>
            <person name="Zhou S."/>
            <person name="Corby-Kistler H."/>
            <person name="Young S.K."/>
            <person name="Zeng Q."/>
            <person name="Gargeya S."/>
            <person name="Fitzgerald M."/>
            <person name="Haas B."/>
            <person name="Abouelleil A."/>
            <person name="Alvarado L."/>
            <person name="Arachchi H.M."/>
            <person name="Berlin A."/>
            <person name="Brown A."/>
            <person name="Chapman S.B."/>
            <person name="Chen Z."/>
            <person name="Dunbar C."/>
            <person name="Freedman E."/>
            <person name="Gearin G."/>
            <person name="Gellesch M."/>
            <person name="Goldberg J."/>
            <person name="Griggs A."/>
            <person name="Gujja S."/>
            <person name="Heiman D."/>
            <person name="Howarth C."/>
            <person name="Larson L."/>
            <person name="Lui A."/>
            <person name="MacDonald P.J.P."/>
            <person name="Mehta T."/>
            <person name="Montmayeur A."/>
            <person name="Murphy C."/>
            <person name="Neiman D."/>
            <person name="Pearson M."/>
            <person name="Priest M."/>
            <person name="Roberts A."/>
            <person name="Saif S."/>
            <person name="Shea T."/>
            <person name="Shenoy N."/>
            <person name="Sisk P."/>
            <person name="Stolte C."/>
            <person name="Sykes S."/>
            <person name="Wortman J."/>
            <person name="Nusbaum C."/>
            <person name="Birren B."/>
        </authorList>
    </citation>
    <scope>NUCLEOTIDE SEQUENCE [LARGE SCALE GENOMIC DNA]</scope>
    <source>
        <strain evidence="3">FOSC 3-a</strain>
        <strain evidence="2">NRRL 32931</strain>
    </source>
</reference>
<reference evidence="2" key="2">
    <citation type="submission" date="2012-06" db="EMBL/GenBank/DDBJ databases">
        <title>Annotation of the Genome Sequence of Fusarium oxysporum NRRL32931.</title>
        <authorList>
            <consortium name="The Broad Institute Genomics Platform"/>
            <person name="Ma L.-J."/>
            <person name="Corby-Kistler H."/>
            <person name="Broz K."/>
            <person name="Gale L.R."/>
            <person name="Jonkers W."/>
            <person name="O'Donnell K."/>
            <person name="Ploetz R."/>
            <person name="Steinberg C."/>
            <person name="Schwartz D.C."/>
            <person name="VanEtten H."/>
            <person name="Zhou S."/>
            <person name="Young S.K."/>
            <person name="Zeng Q."/>
            <person name="Gargeya S."/>
            <person name="Fitzgerald M."/>
            <person name="Abouelleil A."/>
            <person name="Alvarado L."/>
            <person name="Chapman S.B."/>
            <person name="Gainer-Dewar J."/>
            <person name="Goldberg J."/>
            <person name="Griggs A."/>
            <person name="Gujja S."/>
            <person name="Hansen M."/>
            <person name="Howarth C."/>
            <person name="Imamovic A."/>
            <person name="Ireland A."/>
            <person name="Larimer J."/>
            <person name="McCowan C."/>
            <person name="Murphy C."/>
            <person name="Pearson M."/>
            <person name="Poon T.W."/>
            <person name="Priest M."/>
            <person name="Roberts A."/>
            <person name="Saif S."/>
            <person name="Shea T."/>
            <person name="Sykes S."/>
            <person name="Wortman J."/>
            <person name="Nusbaum C."/>
            <person name="Birren B."/>
        </authorList>
    </citation>
    <scope>NUCLEOTIDE SEQUENCE</scope>
    <source>
        <strain evidence="2">NRRL 32931</strain>
    </source>
</reference>
<protein>
    <submittedName>
        <fullName evidence="2">Uncharacterized protein</fullName>
    </submittedName>
</protein>
<accession>W9IML6</accession>
<dbReference type="EMBL" id="JH717841">
    <property type="protein sequence ID" value="EWY95886.1"/>
    <property type="molecule type" value="Genomic_DNA"/>
</dbReference>
<evidence type="ECO:0000313" key="2">
    <source>
        <dbReference type="EMBL" id="EWY95887.1"/>
    </source>
</evidence>
<sequence length="113" mass="13144">MKKEYVKFAMKLYMRLLLHLTSTALAGWFLLGIRKGVRIIMVCHSDIPQEGPHQLGHGETQRFWAGRLVLLLAFGVCIAQQELQRHFHVWTMRIFMLTFADRSTPARESIFVT</sequence>
<evidence type="ECO:0000256" key="1">
    <source>
        <dbReference type="SAM" id="Phobius"/>
    </source>
</evidence>
<dbReference type="HOGENOM" id="CLU_2133598_0_0_1"/>
<dbReference type="AlphaFoldDB" id="W9IML6"/>
<organism evidence="2 3">
    <name type="scientific">Fusarium oxysporum NRRL 32931</name>
    <dbReference type="NCBI Taxonomy" id="660029"/>
    <lineage>
        <taxon>Eukaryota</taxon>
        <taxon>Fungi</taxon>
        <taxon>Dikarya</taxon>
        <taxon>Ascomycota</taxon>
        <taxon>Pezizomycotina</taxon>
        <taxon>Sordariomycetes</taxon>
        <taxon>Hypocreomycetidae</taxon>
        <taxon>Hypocreales</taxon>
        <taxon>Nectriaceae</taxon>
        <taxon>Fusarium</taxon>
        <taxon>Fusarium oxysporum species complex</taxon>
    </lineage>
</organism>
<name>W9IML6_FUSOX</name>